<feature type="region of interest" description="Disordered" evidence="1">
    <location>
        <begin position="119"/>
        <end position="139"/>
    </location>
</feature>
<evidence type="ECO:0000313" key="2">
    <source>
        <dbReference type="EnsemblPlants" id="PGSC0003DMT400086605"/>
    </source>
</evidence>
<dbReference type="Proteomes" id="UP000011115">
    <property type="component" value="Unassembled WGS sequence"/>
</dbReference>
<name>M1DC42_SOLTU</name>
<keyword evidence="3" id="KW-1185">Reference proteome</keyword>
<dbReference type="EnsemblPlants" id="PGSC0003DMT400086605">
    <property type="protein sequence ID" value="PGSC0003DMT400086605"/>
    <property type="gene ID" value="PGSC0003DMG400036176"/>
</dbReference>
<dbReference type="Gramene" id="PGSC0003DMT400086605">
    <property type="protein sequence ID" value="PGSC0003DMT400086605"/>
    <property type="gene ID" value="PGSC0003DMG400036176"/>
</dbReference>
<accession>M1DC42</accession>
<organism evidence="2 3">
    <name type="scientific">Solanum tuberosum</name>
    <name type="common">Potato</name>
    <dbReference type="NCBI Taxonomy" id="4113"/>
    <lineage>
        <taxon>Eukaryota</taxon>
        <taxon>Viridiplantae</taxon>
        <taxon>Streptophyta</taxon>
        <taxon>Embryophyta</taxon>
        <taxon>Tracheophyta</taxon>
        <taxon>Spermatophyta</taxon>
        <taxon>Magnoliopsida</taxon>
        <taxon>eudicotyledons</taxon>
        <taxon>Gunneridae</taxon>
        <taxon>Pentapetalae</taxon>
        <taxon>asterids</taxon>
        <taxon>lamiids</taxon>
        <taxon>Solanales</taxon>
        <taxon>Solanaceae</taxon>
        <taxon>Solanoideae</taxon>
        <taxon>Solaneae</taxon>
        <taxon>Solanum</taxon>
    </lineage>
</organism>
<feature type="compositionally biased region" description="Basic residues" evidence="1">
    <location>
        <begin position="1"/>
        <end position="12"/>
    </location>
</feature>
<reference evidence="2" key="2">
    <citation type="submission" date="2015-06" db="UniProtKB">
        <authorList>
            <consortium name="EnsemblPlants"/>
        </authorList>
    </citation>
    <scope>IDENTIFICATION</scope>
    <source>
        <strain evidence="2">DM1-3 516 R44</strain>
    </source>
</reference>
<dbReference type="InParanoid" id="M1DC42"/>
<reference evidence="3" key="1">
    <citation type="journal article" date="2011" name="Nature">
        <title>Genome sequence and analysis of the tuber crop potato.</title>
        <authorList>
            <consortium name="The Potato Genome Sequencing Consortium"/>
        </authorList>
    </citation>
    <scope>NUCLEOTIDE SEQUENCE [LARGE SCALE GENOMIC DNA]</scope>
    <source>
        <strain evidence="3">cv. DM1-3 516 R44</strain>
    </source>
</reference>
<evidence type="ECO:0000256" key="1">
    <source>
        <dbReference type="SAM" id="MobiDB-lite"/>
    </source>
</evidence>
<sequence length="150" mass="17385">MATRRAYARRNRRENVEQEVPSQDPQALVDHLAKQVVVPVNPNVGTATSRVRDFTRMNPPEFHGSKVEKDLQEFIDEVYKVLMIMGVMSVEKEELAAYQLKGVAEIWFSIWIEEQIKDTNKQKGTKQTEEVKKDEPDDRLEHLANHRVAI</sequence>
<dbReference type="PaxDb" id="4113-PGSC0003DMT400086605"/>
<feature type="region of interest" description="Disordered" evidence="1">
    <location>
        <begin position="1"/>
        <end position="25"/>
    </location>
</feature>
<evidence type="ECO:0000313" key="3">
    <source>
        <dbReference type="Proteomes" id="UP000011115"/>
    </source>
</evidence>
<dbReference type="AlphaFoldDB" id="M1DC42"/>
<proteinExistence type="predicted"/>
<protein>
    <submittedName>
        <fullName evidence="2">Gag-pol polyprotein</fullName>
    </submittedName>
</protein>
<dbReference type="HOGENOM" id="CLU_134717_1_0_1"/>